<evidence type="ECO:0000313" key="2">
    <source>
        <dbReference type="Proteomes" id="UP001054945"/>
    </source>
</evidence>
<organism evidence="1 2">
    <name type="scientific">Caerostris extrusa</name>
    <name type="common">Bark spider</name>
    <name type="synonym">Caerostris bankana</name>
    <dbReference type="NCBI Taxonomy" id="172846"/>
    <lineage>
        <taxon>Eukaryota</taxon>
        <taxon>Metazoa</taxon>
        <taxon>Ecdysozoa</taxon>
        <taxon>Arthropoda</taxon>
        <taxon>Chelicerata</taxon>
        <taxon>Arachnida</taxon>
        <taxon>Araneae</taxon>
        <taxon>Araneomorphae</taxon>
        <taxon>Entelegynae</taxon>
        <taxon>Araneoidea</taxon>
        <taxon>Araneidae</taxon>
        <taxon>Caerostris</taxon>
    </lineage>
</organism>
<protein>
    <submittedName>
        <fullName evidence="1">Uncharacterized protein</fullName>
    </submittedName>
</protein>
<dbReference type="EMBL" id="BPLR01013143">
    <property type="protein sequence ID" value="GIY58997.1"/>
    <property type="molecule type" value="Genomic_DNA"/>
</dbReference>
<dbReference type="AlphaFoldDB" id="A0AAV4UMG3"/>
<keyword evidence="2" id="KW-1185">Reference proteome</keyword>
<name>A0AAV4UMG3_CAEEX</name>
<dbReference type="Proteomes" id="UP001054945">
    <property type="component" value="Unassembled WGS sequence"/>
</dbReference>
<sequence>MLALRHRPFLTNSRNCGFAGFAKSSPNPKENNFDLVRRVSQLPEPKHYLPGSSTRRRKQMRAVHCCKDNLKDLDTVVSGFSRTLHIPEKSLHNRSEVWIDKVW</sequence>
<gene>
    <name evidence="1" type="ORF">CEXT_94741</name>
</gene>
<accession>A0AAV4UMG3</accession>
<reference evidence="1 2" key="1">
    <citation type="submission" date="2021-06" db="EMBL/GenBank/DDBJ databases">
        <title>Caerostris extrusa draft genome.</title>
        <authorList>
            <person name="Kono N."/>
            <person name="Arakawa K."/>
        </authorList>
    </citation>
    <scope>NUCLEOTIDE SEQUENCE [LARGE SCALE GENOMIC DNA]</scope>
</reference>
<evidence type="ECO:0000313" key="1">
    <source>
        <dbReference type="EMBL" id="GIY58997.1"/>
    </source>
</evidence>
<comment type="caution">
    <text evidence="1">The sequence shown here is derived from an EMBL/GenBank/DDBJ whole genome shotgun (WGS) entry which is preliminary data.</text>
</comment>
<proteinExistence type="predicted"/>